<dbReference type="GO" id="GO:0016787">
    <property type="term" value="F:hydrolase activity"/>
    <property type="evidence" value="ECO:0007669"/>
    <property type="project" value="UniProtKB-KW"/>
</dbReference>
<name>A0AAE0I6K8_9PEZI</name>
<dbReference type="EMBL" id="JAUEDM010000004">
    <property type="protein sequence ID" value="KAK3319447.1"/>
    <property type="molecule type" value="Genomic_DNA"/>
</dbReference>
<feature type="domain" description="AB hydrolase-1" evidence="1">
    <location>
        <begin position="8"/>
        <end position="244"/>
    </location>
</feature>
<comment type="caution">
    <text evidence="2">The sequence shown here is derived from an EMBL/GenBank/DDBJ whole genome shotgun (WGS) entry which is preliminary data.</text>
</comment>
<dbReference type="Proteomes" id="UP001283341">
    <property type="component" value="Unassembled WGS sequence"/>
</dbReference>
<keyword evidence="3" id="KW-1185">Reference proteome</keyword>
<dbReference type="Gene3D" id="3.40.50.1820">
    <property type="entry name" value="alpha/beta hydrolase"/>
    <property type="match status" value="1"/>
</dbReference>
<dbReference type="InterPro" id="IPR052897">
    <property type="entry name" value="Sec-Metab_Biosynth_Hydrolase"/>
</dbReference>
<evidence type="ECO:0000313" key="2">
    <source>
        <dbReference type="EMBL" id="KAK3319447.1"/>
    </source>
</evidence>
<dbReference type="PANTHER" id="PTHR37017">
    <property type="entry name" value="AB HYDROLASE-1 DOMAIN-CONTAINING PROTEIN-RELATED"/>
    <property type="match status" value="1"/>
</dbReference>
<dbReference type="InterPro" id="IPR029058">
    <property type="entry name" value="AB_hydrolase_fold"/>
</dbReference>
<dbReference type="SUPFAM" id="SSF53474">
    <property type="entry name" value="alpha/beta-Hydrolases"/>
    <property type="match status" value="1"/>
</dbReference>
<reference evidence="2" key="1">
    <citation type="journal article" date="2023" name="Mol. Phylogenet. Evol.">
        <title>Genome-scale phylogeny and comparative genomics of the fungal order Sordariales.</title>
        <authorList>
            <person name="Hensen N."/>
            <person name="Bonometti L."/>
            <person name="Westerberg I."/>
            <person name="Brannstrom I.O."/>
            <person name="Guillou S."/>
            <person name="Cros-Aarteil S."/>
            <person name="Calhoun S."/>
            <person name="Haridas S."/>
            <person name="Kuo A."/>
            <person name="Mondo S."/>
            <person name="Pangilinan J."/>
            <person name="Riley R."/>
            <person name="LaButti K."/>
            <person name="Andreopoulos B."/>
            <person name="Lipzen A."/>
            <person name="Chen C."/>
            <person name="Yan M."/>
            <person name="Daum C."/>
            <person name="Ng V."/>
            <person name="Clum A."/>
            <person name="Steindorff A."/>
            <person name="Ohm R.A."/>
            <person name="Martin F."/>
            <person name="Silar P."/>
            <person name="Natvig D.O."/>
            <person name="Lalanne C."/>
            <person name="Gautier V."/>
            <person name="Ament-Velasquez S.L."/>
            <person name="Kruys A."/>
            <person name="Hutchinson M.I."/>
            <person name="Powell A.J."/>
            <person name="Barry K."/>
            <person name="Miller A.N."/>
            <person name="Grigoriev I.V."/>
            <person name="Debuchy R."/>
            <person name="Gladieux P."/>
            <person name="Hiltunen Thoren M."/>
            <person name="Johannesson H."/>
        </authorList>
    </citation>
    <scope>NUCLEOTIDE SEQUENCE</scope>
    <source>
        <strain evidence="2">CBS 118394</strain>
    </source>
</reference>
<dbReference type="AlphaFoldDB" id="A0AAE0I6K8"/>
<dbReference type="PANTHER" id="PTHR37017:SF11">
    <property type="entry name" value="ESTERASE_LIPASE_THIOESTERASE DOMAIN-CONTAINING PROTEIN"/>
    <property type="match status" value="1"/>
</dbReference>
<keyword evidence="2" id="KW-0378">Hydrolase</keyword>
<evidence type="ECO:0000313" key="3">
    <source>
        <dbReference type="Proteomes" id="UP001283341"/>
    </source>
</evidence>
<sequence>MAPSKPVIVIIPGGFHRPSHYELISTPLQDQGYTVLSAPLAVCGDEDVNPAATAIDDARKIHEQLLPLLDDGQEAIVVAHSYGSLPATECIQGQTKAERASRGLKGGIVAAVWIAAFAFPAKGKNIMGGDEETPPMPYHIVKDGLLSLTEDARPLFYSDLPTEAADKAWASVCKFQSHKSLSTFPRFIESEITIPKTYLLCEKDQAVPPEFQQMMAQVGKFEHVVKLDSGHSPFLRKPGDVVEAIVTVCNQVICA</sequence>
<protein>
    <submittedName>
        <fullName evidence="2">Alpha/beta hydrolase fold-1</fullName>
    </submittedName>
</protein>
<accession>A0AAE0I6K8</accession>
<gene>
    <name evidence="2" type="ORF">B0H66DRAFT_477423</name>
</gene>
<dbReference type="InterPro" id="IPR000073">
    <property type="entry name" value="AB_hydrolase_1"/>
</dbReference>
<reference evidence="2" key="2">
    <citation type="submission" date="2023-06" db="EMBL/GenBank/DDBJ databases">
        <authorList>
            <consortium name="Lawrence Berkeley National Laboratory"/>
            <person name="Haridas S."/>
            <person name="Hensen N."/>
            <person name="Bonometti L."/>
            <person name="Westerberg I."/>
            <person name="Brannstrom I.O."/>
            <person name="Guillou S."/>
            <person name="Cros-Aarteil S."/>
            <person name="Calhoun S."/>
            <person name="Kuo A."/>
            <person name="Mondo S."/>
            <person name="Pangilinan J."/>
            <person name="Riley R."/>
            <person name="Labutti K."/>
            <person name="Andreopoulos B."/>
            <person name="Lipzen A."/>
            <person name="Chen C."/>
            <person name="Yanf M."/>
            <person name="Daum C."/>
            <person name="Ng V."/>
            <person name="Clum A."/>
            <person name="Steindorff A."/>
            <person name="Ohm R."/>
            <person name="Martin F."/>
            <person name="Silar P."/>
            <person name="Natvig D."/>
            <person name="Lalanne C."/>
            <person name="Gautier V."/>
            <person name="Ament-Velasquez S.L."/>
            <person name="Kruys A."/>
            <person name="Hutchinson M.I."/>
            <person name="Powell A.J."/>
            <person name="Barry K."/>
            <person name="Miller A.N."/>
            <person name="Grigoriev I.V."/>
            <person name="Debuchy R."/>
            <person name="Gladieux P."/>
            <person name="Thoren M.H."/>
            <person name="Johannesson H."/>
        </authorList>
    </citation>
    <scope>NUCLEOTIDE SEQUENCE</scope>
    <source>
        <strain evidence="2">CBS 118394</strain>
    </source>
</reference>
<evidence type="ECO:0000259" key="1">
    <source>
        <dbReference type="Pfam" id="PF12697"/>
    </source>
</evidence>
<proteinExistence type="predicted"/>
<organism evidence="2 3">
    <name type="scientific">Apodospora peruviana</name>
    <dbReference type="NCBI Taxonomy" id="516989"/>
    <lineage>
        <taxon>Eukaryota</taxon>
        <taxon>Fungi</taxon>
        <taxon>Dikarya</taxon>
        <taxon>Ascomycota</taxon>
        <taxon>Pezizomycotina</taxon>
        <taxon>Sordariomycetes</taxon>
        <taxon>Sordariomycetidae</taxon>
        <taxon>Sordariales</taxon>
        <taxon>Lasiosphaeriaceae</taxon>
        <taxon>Apodospora</taxon>
    </lineage>
</organism>
<dbReference type="Pfam" id="PF12697">
    <property type="entry name" value="Abhydrolase_6"/>
    <property type="match status" value="1"/>
</dbReference>